<dbReference type="PANTHER" id="PTHR31896">
    <property type="entry name" value="FAMILY REGULATORY PROTEIN, PUTATIVE (AFU_ORTHOLOGUE AFUA_3G14730)-RELATED"/>
    <property type="match status" value="1"/>
</dbReference>
<evidence type="ECO:0000313" key="2">
    <source>
        <dbReference type="EMBL" id="KAK9135949.1"/>
    </source>
</evidence>
<reference evidence="2 3" key="1">
    <citation type="submission" date="2024-01" db="EMBL/GenBank/DDBJ databases">
        <title>Genome assemblies of Stephania.</title>
        <authorList>
            <person name="Yang L."/>
        </authorList>
    </citation>
    <scope>NUCLEOTIDE SEQUENCE [LARGE SCALE GENOMIC DNA]</scope>
    <source>
        <strain evidence="2">YNDBR</strain>
        <tissue evidence="2">Leaf</tissue>
    </source>
</reference>
<sequence length="368" mass="40844">MISVHIHCNNGGVEFIHAKANVTVSSIMNPVSVPHVVRDFFPLNGTVNYDGQKGPLLSVQATELYDGIFIGITMNHVVVDGASFWHFVNSWAEMSRNWPNDHQCSISIPPVLRRWFPNDTGVDQRPPTIRFQFDLDNEQNPQQTTLPPPSPLLEERVFHISSQSIAQLKANVNAEHSTTHKISSLQAVLAHIWLAMTRARRIQIDAYTTCVVPVGNRSRLVPPLPKEYFGCAVYGVVLTAKVGDLVEKGLEGTAKLLNNAIEAHDDAAIRRAWDAWVEAPKWWSRDNVPSNVMVTQNSPRFNVYGNDFGWGRPVAARSGFNNKLGGLVTLYEGSIEGSMDFEVCLEGPVLEALSNDAEFMEAFTGKLL</sequence>
<organism evidence="2 3">
    <name type="scientific">Stephania yunnanensis</name>
    <dbReference type="NCBI Taxonomy" id="152371"/>
    <lineage>
        <taxon>Eukaryota</taxon>
        <taxon>Viridiplantae</taxon>
        <taxon>Streptophyta</taxon>
        <taxon>Embryophyta</taxon>
        <taxon>Tracheophyta</taxon>
        <taxon>Spermatophyta</taxon>
        <taxon>Magnoliopsida</taxon>
        <taxon>Ranunculales</taxon>
        <taxon>Menispermaceae</taxon>
        <taxon>Menispermoideae</taxon>
        <taxon>Cissampelideae</taxon>
        <taxon>Stephania</taxon>
    </lineage>
</organism>
<dbReference type="EMBL" id="JBBNAF010000006">
    <property type="protein sequence ID" value="KAK9135949.1"/>
    <property type="molecule type" value="Genomic_DNA"/>
</dbReference>
<accession>A0AAP0JLD2</accession>
<name>A0AAP0JLD2_9MAGN</name>
<evidence type="ECO:0000256" key="1">
    <source>
        <dbReference type="ARBA" id="ARBA00022679"/>
    </source>
</evidence>
<keyword evidence="1" id="KW-0808">Transferase</keyword>
<proteinExistence type="predicted"/>
<dbReference type="Gene3D" id="3.30.559.10">
    <property type="entry name" value="Chloramphenicol acetyltransferase-like domain"/>
    <property type="match status" value="2"/>
</dbReference>
<dbReference type="AlphaFoldDB" id="A0AAP0JLD2"/>
<dbReference type="InterPro" id="IPR023213">
    <property type="entry name" value="CAT-like_dom_sf"/>
</dbReference>
<comment type="caution">
    <text evidence="2">The sequence shown here is derived from an EMBL/GenBank/DDBJ whole genome shotgun (WGS) entry which is preliminary data.</text>
</comment>
<dbReference type="GO" id="GO:0016740">
    <property type="term" value="F:transferase activity"/>
    <property type="evidence" value="ECO:0007669"/>
    <property type="project" value="UniProtKB-KW"/>
</dbReference>
<evidence type="ECO:0000313" key="3">
    <source>
        <dbReference type="Proteomes" id="UP001420932"/>
    </source>
</evidence>
<dbReference type="Proteomes" id="UP001420932">
    <property type="component" value="Unassembled WGS sequence"/>
</dbReference>
<dbReference type="Pfam" id="PF02458">
    <property type="entry name" value="Transferase"/>
    <property type="match status" value="1"/>
</dbReference>
<protein>
    <recommendedName>
        <fullName evidence="4">HXXXD-type acyl-transferase family protein</fullName>
    </recommendedName>
</protein>
<evidence type="ECO:0008006" key="4">
    <source>
        <dbReference type="Google" id="ProtNLM"/>
    </source>
</evidence>
<keyword evidence="3" id="KW-1185">Reference proteome</keyword>
<dbReference type="InterPro" id="IPR051283">
    <property type="entry name" value="Sec_Metabolite_Acyltrans"/>
</dbReference>
<dbReference type="PANTHER" id="PTHR31896:SF43">
    <property type="entry name" value="PROTEIN ENHANCED PSEUDOMONAS SUSCEPTIBILITY 1"/>
    <property type="match status" value="1"/>
</dbReference>
<gene>
    <name evidence="2" type="ORF">Syun_015279</name>
</gene>